<reference evidence="2" key="1">
    <citation type="submission" date="2022-03" db="EMBL/GenBank/DDBJ databases">
        <title>Proposal of a novel genus Dryocolo and two novel species.</title>
        <authorList>
            <person name="Maddock D.W."/>
            <person name="Brady C.L."/>
            <person name="Denman S."/>
            <person name="Arnold D."/>
        </authorList>
    </citation>
    <scope>NUCLEOTIDE SEQUENCE</scope>
    <source>
        <strain evidence="2">H6W4</strain>
    </source>
</reference>
<dbReference type="AlphaFoldDB" id="A0A9X2W9Y9"/>
<dbReference type="InterPro" id="IPR052715">
    <property type="entry name" value="RAYT_transposase"/>
</dbReference>
<feature type="domain" description="Transposase IS200-like" evidence="1">
    <location>
        <begin position="9"/>
        <end position="121"/>
    </location>
</feature>
<dbReference type="NCBIfam" id="NF047646">
    <property type="entry name" value="REP_Tyr_transpos"/>
    <property type="match status" value="1"/>
</dbReference>
<dbReference type="Gene3D" id="3.30.70.1290">
    <property type="entry name" value="Transposase IS200-like"/>
    <property type="match status" value="1"/>
</dbReference>
<protein>
    <submittedName>
        <fullName evidence="2">Transposase</fullName>
    </submittedName>
</protein>
<dbReference type="InterPro" id="IPR036515">
    <property type="entry name" value="Transposase_17_sf"/>
</dbReference>
<comment type="caution">
    <text evidence="2">The sequence shown here is derived from an EMBL/GenBank/DDBJ whole genome shotgun (WGS) entry which is preliminary data.</text>
</comment>
<dbReference type="SMART" id="SM01321">
    <property type="entry name" value="Y1_Tnp"/>
    <property type="match status" value="1"/>
</dbReference>
<organism evidence="2 3">
    <name type="scientific">Dryocola boscaweniae</name>
    <dbReference type="NCBI Taxonomy" id="2925397"/>
    <lineage>
        <taxon>Bacteria</taxon>
        <taxon>Pseudomonadati</taxon>
        <taxon>Pseudomonadota</taxon>
        <taxon>Gammaproteobacteria</taxon>
        <taxon>Enterobacterales</taxon>
        <taxon>Enterobacteriaceae</taxon>
        <taxon>Dryocola</taxon>
    </lineage>
</organism>
<gene>
    <name evidence="2" type="ORF">MUA00_14325</name>
</gene>
<dbReference type="PANTHER" id="PTHR36966">
    <property type="entry name" value="REP-ASSOCIATED TYROSINE TRANSPOSASE"/>
    <property type="match status" value="1"/>
</dbReference>
<evidence type="ECO:0000259" key="1">
    <source>
        <dbReference type="SMART" id="SM01321"/>
    </source>
</evidence>
<proteinExistence type="predicted"/>
<keyword evidence="3" id="KW-1185">Reference proteome</keyword>
<dbReference type="RefSeq" id="WP_271123708.1">
    <property type="nucleotide sequence ID" value="NZ_JALHAN010000067.1"/>
</dbReference>
<dbReference type="Proteomes" id="UP001150641">
    <property type="component" value="Unassembled WGS sequence"/>
</dbReference>
<dbReference type="InterPro" id="IPR002686">
    <property type="entry name" value="Transposase_17"/>
</dbReference>
<dbReference type="PANTHER" id="PTHR36966:SF1">
    <property type="entry name" value="REP-ASSOCIATED TYROSINE TRANSPOSASE"/>
    <property type="match status" value="1"/>
</dbReference>
<name>A0A9X2W9Y9_9ENTR</name>
<sequence length="165" mass="19867">MPNYRRSYVPGGTWFFTINLFDRYSDLLTRHLTELRWAIQKVKLRYPFEIDAWVILPDHMHCIWTLPAGDSNYSARWREIKKSFTKSLTYATRPVWQKRFWEHCIREEQDYAARMNYVYINPLKHGLVDKVSDWPFSSFHRDVKRGLYPADWAGESGDLNTGERR</sequence>
<dbReference type="GO" id="GO:0043565">
    <property type="term" value="F:sequence-specific DNA binding"/>
    <property type="evidence" value="ECO:0007669"/>
    <property type="project" value="TreeGrafter"/>
</dbReference>
<dbReference type="EMBL" id="JALHAP010000080">
    <property type="protein sequence ID" value="MCT4702957.1"/>
    <property type="molecule type" value="Genomic_DNA"/>
</dbReference>
<dbReference type="GO" id="GO:0004803">
    <property type="term" value="F:transposase activity"/>
    <property type="evidence" value="ECO:0007669"/>
    <property type="project" value="InterPro"/>
</dbReference>
<evidence type="ECO:0000313" key="3">
    <source>
        <dbReference type="Proteomes" id="UP001150641"/>
    </source>
</evidence>
<dbReference type="SUPFAM" id="SSF143422">
    <property type="entry name" value="Transposase IS200-like"/>
    <property type="match status" value="1"/>
</dbReference>
<dbReference type="GO" id="GO:0006313">
    <property type="term" value="P:DNA transposition"/>
    <property type="evidence" value="ECO:0007669"/>
    <property type="project" value="InterPro"/>
</dbReference>
<accession>A0A9X2W9Y9</accession>
<evidence type="ECO:0000313" key="2">
    <source>
        <dbReference type="EMBL" id="MCT4702957.1"/>
    </source>
</evidence>